<organism evidence="1 2">
    <name type="scientific">Mycolicibacterium moriokaense</name>
    <dbReference type="NCBI Taxonomy" id="39691"/>
    <lineage>
        <taxon>Bacteria</taxon>
        <taxon>Bacillati</taxon>
        <taxon>Actinomycetota</taxon>
        <taxon>Actinomycetes</taxon>
        <taxon>Mycobacteriales</taxon>
        <taxon>Mycobacteriaceae</taxon>
        <taxon>Mycolicibacterium</taxon>
    </lineage>
</organism>
<dbReference type="Proteomes" id="UP000466681">
    <property type="component" value="Chromosome"/>
</dbReference>
<dbReference type="EMBL" id="AP022560">
    <property type="protein sequence ID" value="BBX03936.1"/>
    <property type="molecule type" value="Genomic_DNA"/>
</dbReference>
<evidence type="ECO:0000313" key="1">
    <source>
        <dbReference type="EMBL" id="BBX03936.1"/>
    </source>
</evidence>
<keyword evidence="2" id="KW-1185">Reference proteome</keyword>
<dbReference type="AlphaFoldDB" id="A0AAD1HGQ6"/>
<evidence type="ECO:0000313" key="2">
    <source>
        <dbReference type="Proteomes" id="UP000466681"/>
    </source>
</evidence>
<reference evidence="1 2" key="1">
    <citation type="journal article" date="2019" name="Emerg. Microbes Infect.">
        <title>Comprehensive subspecies identification of 175 nontuberculous mycobacteria species based on 7547 genomic profiles.</title>
        <authorList>
            <person name="Matsumoto Y."/>
            <person name="Kinjo T."/>
            <person name="Motooka D."/>
            <person name="Nabeya D."/>
            <person name="Jung N."/>
            <person name="Uechi K."/>
            <person name="Horii T."/>
            <person name="Iida T."/>
            <person name="Fujita J."/>
            <person name="Nakamura S."/>
        </authorList>
    </citation>
    <scope>NUCLEOTIDE SEQUENCE [LARGE SCALE GENOMIC DNA]</scope>
    <source>
        <strain evidence="1 2">JCM 6375</strain>
    </source>
</reference>
<gene>
    <name evidence="1" type="ORF">MMOR_48720</name>
</gene>
<protein>
    <recommendedName>
        <fullName evidence="3">BioF2-like acetyltransferase domain-containing protein</fullName>
    </recommendedName>
</protein>
<dbReference type="KEGG" id="mmor:MMOR_48720"/>
<accession>A0AAD1HGQ6</accession>
<evidence type="ECO:0008006" key="3">
    <source>
        <dbReference type="Google" id="ProtNLM"/>
    </source>
</evidence>
<proteinExistence type="predicted"/>
<name>A0AAD1HGQ6_9MYCO</name>
<sequence length="327" mass="36657">MLVRDSMDLQPQRDAFCASYNVAGPQLPLMGIAHWDAVLRHRGVNGDPLHQENAYVAPGYFYMPVSDEPDGPKLAELMDSAADSDWLLIPSLPKTPRNDAMHAAESIAVPFMQVAYFRTSGCVDSALRTAVGDKQYKAIRRITRKAEDACRSEVYRLSDISASHRALDDFAVLQALNGAKYRHSRNLYTREVLSMLARSTDAAKYYLRLDYDRASDVPLSGSLGYADEERAVFSKLVRGQDRDHVPDGINLYIADFYRVYQLASELGFDNICLGRGAIEGKMRLGANHIVDLVNWLIPVNTRRTREMNEFATAEMTDVTAASRREPE</sequence>